<dbReference type="Pfam" id="PF08268">
    <property type="entry name" value="FBA_3"/>
    <property type="match status" value="1"/>
</dbReference>
<keyword evidence="3" id="KW-1185">Reference proteome</keyword>
<proteinExistence type="predicted"/>
<evidence type="ECO:0000313" key="2">
    <source>
        <dbReference type="EMBL" id="KAK3030271.1"/>
    </source>
</evidence>
<name>A0AA89BFM7_9ASTE</name>
<gene>
    <name evidence="2" type="ORF">RJ639_039854</name>
</gene>
<dbReference type="InterPro" id="IPR013187">
    <property type="entry name" value="F-box-assoc_dom_typ3"/>
</dbReference>
<reference evidence="2" key="1">
    <citation type="submission" date="2022-12" db="EMBL/GenBank/DDBJ databases">
        <title>Draft genome assemblies for two species of Escallonia (Escalloniales).</title>
        <authorList>
            <person name="Chanderbali A."/>
            <person name="Dervinis C."/>
            <person name="Anghel I."/>
            <person name="Soltis D."/>
            <person name="Soltis P."/>
            <person name="Zapata F."/>
        </authorList>
    </citation>
    <scope>NUCLEOTIDE SEQUENCE</scope>
    <source>
        <strain evidence="2">UCBG64.0493</strain>
        <tissue evidence="2">Leaf</tissue>
    </source>
</reference>
<dbReference type="Proteomes" id="UP001188597">
    <property type="component" value="Unassembled WGS sequence"/>
</dbReference>
<dbReference type="EMBL" id="JAVXUP010000346">
    <property type="protein sequence ID" value="KAK3030271.1"/>
    <property type="molecule type" value="Genomic_DNA"/>
</dbReference>
<dbReference type="InterPro" id="IPR050796">
    <property type="entry name" value="SCF_F-box_component"/>
</dbReference>
<dbReference type="AlphaFoldDB" id="A0AA89BFM7"/>
<sequence>MLICGYAAIIQSGSLYQKKLACAIRTWSRCISKSWCALIDDPKFIKIHLNRSIKTSSILALIFEGKGTLYSVKHDSLQNATEFDTRFENSNTTDVYGSCNGLILLLMSKSTIAMFNPSTRRYHALPTSLVGHLDGVVGTHETYGLGYDVASDDYKVIRINEFRDKNHNWVSSEPRVYSLKSDS</sequence>
<comment type="caution">
    <text evidence="2">The sequence shown here is derived from an EMBL/GenBank/DDBJ whole genome shotgun (WGS) entry which is preliminary data.</text>
</comment>
<evidence type="ECO:0000259" key="1">
    <source>
        <dbReference type="Pfam" id="PF08268"/>
    </source>
</evidence>
<dbReference type="PANTHER" id="PTHR31672">
    <property type="entry name" value="BNACNNG10540D PROTEIN"/>
    <property type="match status" value="1"/>
</dbReference>
<protein>
    <recommendedName>
        <fullName evidence="1">F-box associated beta-propeller type 3 domain-containing protein</fullName>
    </recommendedName>
</protein>
<dbReference type="InterPro" id="IPR017451">
    <property type="entry name" value="F-box-assoc_interact_dom"/>
</dbReference>
<dbReference type="NCBIfam" id="TIGR01640">
    <property type="entry name" value="F_box_assoc_1"/>
    <property type="match status" value="1"/>
</dbReference>
<evidence type="ECO:0000313" key="3">
    <source>
        <dbReference type="Proteomes" id="UP001188597"/>
    </source>
</evidence>
<feature type="domain" description="F-box associated beta-propeller type 3" evidence="1">
    <location>
        <begin position="71"/>
        <end position="182"/>
    </location>
</feature>
<accession>A0AA89BFM7</accession>
<organism evidence="2 3">
    <name type="scientific">Escallonia herrerae</name>
    <dbReference type="NCBI Taxonomy" id="1293975"/>
    <lineage>
        <taxon>Eukaryota</taxon>
        <taxon>Viridiplantae</taxon>
        <taxon>Streptophyta</taxon>
        <taxon>Embryophyta</taxon>
        <taxon>Tracheophyta</taxon>
        <taxon>Spermatophyta</taxon>
        <taxon>Magnoliopsida</taxon>
        <taxon>eudicotyledons</taxon>
        <taxon>Gunneridae</taxon>
        <taxon>Pentapetalae</taxon>
        <taxon>asterids</taxon>
        <taxon>campanulids</taxon>
        <taxon>Escalloniales</taxon>
        <taxon>Escalloniaceae</taxon>
        <taxon>Escallonia</taxon>
    </lineage>
</organism>
<dbReference type="PANTHER" id="PTHR31672:SF13">
    <property type="entry name" value="F-BOX PROTEIN CPR30-LIKE"/>
    <property type="match status" value="1"/>
</dbReference>